<organism evidence="1 2">
    <name type="scientific">Burkholderia pseudomallei (strain 1106a)</name>
    <dbReference type="NCBI Taxonomy" id="357348"/>
    <lineage>
        <taxon>Bacteria</taxon>
        <taxon>Pseudomonadati</taxon>
        <taxon>Pseudomonadota</taxon>
        <taxon>Betaproteobacteria</taxon>
        <taxon>Burkholderiales</taxon>
        <taxon>Burkholderiaceae</taxon>
        <taxon>Burkholderia</taxon>
        <taxon>pseudomallei group</taxon>
    </lineage>
</organism>
<accession>A3NVE6</accession>
<sequence>MHSLICAPLVLACNGRVNPFKADFIMRSPVDPLSTCT</sequence>
<dbReference type="KEGG" id="bpl:BURPS1106A_2052"/>
<name>A3NVE6_BURP0</name>
<protein>
    <submittedName>
        <fullName evidence="1">Uncharacterized protein</fullName>
    </submittedName>
</protein>
<dbReference type="EMBL" id="CP000572">
    <property type="protein sequence ID" value="ABN88650.1"/>
    <property type="molecule type" value="Genomic_DNA"/>
</dbReference>
<dbReference type="HOGENOM" id="CLU_3341303_0_0_4"/>
<dbReference type="AlphaFoldDB" id="A3NVE6"/>
<evidence type="ECO:0000313" key="1">
    <source>
        <dbReference type="EMBL" id="ABN88650.1"/>
    </source>
</evidence>
<dbReference type="Proteomes" id="UP000006738">
    <property type="component" value="Chromosome I"/>
</dbReference>
<reference evidence="1 2" key="1">
    <citation type="submission" date="2007-02" db="EMBL/GenBank/DDBJ databases">
        <authorList>
            <person name="DeShazer D."/>
            <person name="Woods D.E."/>
            <person name="Nierman W.C."/>
        </authorList>
    </citation>
    <scope>NUCLEOTIDE SEQUENCE [LARGE SCALE GENOMIC DNA]</scope>
    <source>
        <strain evidence="1 2">1106a</strain>
    </source>
</reference>
<proteinExistence type="predicted"/>
<evidence type="ECO:0000313" key="2">
    <source>
        <dbReference type="Proteomes" id="UP000006738"/>
    </source>
</evidence>
<gene>
    <name evidence="1" type="ordered locus">BURPS1106A_2052</name>
</gene>